<dbReference type="EMBL" id="DRWN01000025">
    <property type="protein sequence ID" value="HHK68158.1"/>
    <property type="molecule type" value="Genomic_DNA"/>
</dbReference>
<evidence type="ECO:0000256" key="1">
    <source>
        <dbReference type="ARBA" id="ARBA00009227"/>
    </source>
</evidence>
<accession>A0A7C5L9A9</accession>
<feature type="binding site" evidence="4">
    <location>
        <position position="222"/>
    </location>
    <ligand>
        <name>Mn(2+)</name>
        <dbReference type="ChEBI" id="CHEBI:29035"/>
        <label>1</label>
    </ligand>
</feature>
<dbReference type="PROSITE" id="PS51409">
    <property type="entry name" value="ARGINASE_2"/>
    <property type="match status" value="1"/>
</dbReference>
<dbReference type="Gene3D" id="3.40.800.10">
    <property type="entry name" value="Ureohydrolase domain"/>
    <property type="match status" value="1"/>
</dbReference>
<dbReference type="GO" id="GO:0008783">
    <property type="term" value="F:agmatinase activity"/>
    <property type="evidence" value="ECO:0007669"/>
    <property type="project" value="UniProtKB-EC"/>
</dbReference>
<organism evidence="6">
    <name type="scientific">Caldiarchaeum subterraneum</name>
    <dbReference type="NCBI Taxonomy" id="311458"/>
    <lineage>
        <taxon>Archaea</taxon>
        <taxon>Nitrososphaerota</taxon>
        <taxon>Candidatus Caldarchaeales</taxon>
        <taxon>Candidatus Caldarchaeaceae</taxon>
        <taxon>Candidatus Caldarchaeum</taxon>
    </lineage>
</organism>
<feature type="binding site" evidence="4">
    <location>
        <position position="137"/>
    </location>
    <ligand>
        <name>Mn(2+)</name>
        <dbReference type="ChEBI" id="CHEBI:29035"/>
        <label>1</label>
    </ligand>
</feature>
<evidence type="ECO:0000256" key="3">
    <source>
        <dbReference type="ARBA" id="ARBA00022801"/>
    </source>
</evidence>
<dbReference type="InterPro" id="IPR023696">
    <property type="entry name" value="Ureohydrolase_dom_sf"/>
</dbReference>
<sequence length="292" mass="32709">MSLEDELRFSLRQRETFLGVEGGFADAQYFIFGVPYDLTSSFRPGSRFGPEAVRRFSANIEANSYSKPYDATTAKVYDAGDIVFSYKLSTMLKRVYRVVKNVSLSGKMPVMVGGEHTFTYAAFSAVNASTLIIFDAHFDLRNEYCDLWLNHATYLRRLIEKRPQAKIVVLGVRAFDLAEEKFAREKKITFVKPSELNDVSRTMRILKEFVANRSFYLSVDLDVLDPCYAPGVGNPEPCGITPGQLFDLIHFLGEHSPVAFDVMELNPLYDNGSTAAVASKLLIELLASTAES</sequence>
<dbReference type="PANTHER" id="PTHR11358">
    <property type="entry name" value="ARGINASE/AGMATINASE"/>
    <property type="match status" value="1"/>
</dbReference>
<comment type="cofactor">
    <cofactor evidence="4">
        <name>Mn(2+)</name>
        <dbReference type="ChEBI" id="CHEBI:29035"/>
    </cofactor>
    <text evidence="4">Binds 2 manganese ions per subunit.</text>
</comment>
<dbReference type="CDD" id="cd11593">
    <property type="entry name" value="Agmatinase-like_2"/>
    <property type="match status" value="1"/>
</dbReference>
<dbReference type="InterPro" id="IPR006035">
    <property type="entry name" value="Ureohydrolase"/>
</dbReference>
<evidence type="ECO:0000313" key="6">
    <source>
        <dbReference type="EMBL" id="HHK68158.1"/>
    </source>
</evidence>
<dbReference type="GO" id="GO:0046872">
    <property type="term" value="F:metal ion binding"/>
    <property type="evidence" value="ECO:0007669"/>
    <property type="project" value="UniProtKB-KW"/>
</dbReference>
<comment type="caution">
    <text evidence="6">The sequence shown here is derived from an EMBL/GenBank/DDBJ whole genome shotgun (WGS) entry which is preliminary data.</text>
</comment>
<comment type="similarity">
    <text evidence="1">Belongs to the arginase family. Agmatinase subfamily.</text>
</comment>
<feature type="binding site" evidence="4">
    <location>
        <position position="135"/>
    </location>
    <ligand>
        <name>Mn(2+)</name>
        <dbReference type="ChEBI" id="CHEBI:29035"/>
        <label>1</label>
    </ligand>
</feature>
<dbReference type="PANTHER" id="PTHR11358:SF26">
    <property type="entry name" value="GUANIDINO ACID HYDROLASE, MITOCHONDRIAL"/>
    <property type="match status" value="1"/>
</dbReference>
<dbReference type="Pfam" id="PF00491">
    <property type="entry name" value="Arginase"/>
    <property type="match status" value="1"/>
</dbReference>
<keyword evidence="3 5" id="KW-0378">Hydrolase</keyword>
<reference evidence="6" key="1">
    <citation type="journal article" date="2020" name="mSystems">
        <title>Genome- and Community-Level Interaction Insights into Carbon Utilization and Element Cycling Functions of Hydrothermarchaeota in Hydrothermal Sediment.</title>
        <authorList>
            <person name="Zhou Z."/>
            <person name="Liu Y."/>
            <person name="Xu W."/>
            <person name="Pan J."/>
            <person name="Luo Z.H."/>
            <person name="Li M."/>
        </authorList>
    </citation>
    <scope>NUCLEOTIDE SEQUENCE [LARGE SCALE GENOMIC DNA]</scope>
    <source>
        <strain evidence="6">SpSt-1056</strain>
    </source>
</reference>
<dbReference type="PIRSF" id="PIRSF036979">
    <property type="entry name" value="Arginase"/>
    <property type="match status" value="1"/>
</dbReference>
<keyword evidence="2 4" id="KW-0479">Metal-binding</keyword>
<dbReference type="NCBIfam" id="TIGR01230">
    <property type="entry name" value="agmatinase"/>
    <property type="match status" value="1"/>
</dbReference>
<feature type="binding site" evidence="4">
    <location>
        <position position="220"/>
    </location>
    <ligand>
        <name>Mn(2+)</name>
        <dbReference type="ChEBI" id="CHEBI:29035"/>
        <label>1</label>
    </ligand>
</feature>
<dbReference type="AlphaFoldDB" id="A0A7C5L9A9"/>
<dbReference type="InterPro" id="IPR020855">
    <property type="entry name" value="Ureohydrolase_Mn_BS"/>
</dbReference>
<keyword evidence="4" id="KW-0464">Manganese</keyword>
<feature type="binding site" evidence="4">
    <location>
        <position position="116"/>
    </location>
    <ligand>
        <name>Mn(2+)</name>
        <dbReference type="ChEBI" id="CHEBI:29035"/>
        <label>1</label>
    </ligand>
</feature>
<feature type="binding site" evidence="4">
    <location>
        <position position="139"/>
    </location>
    <ligand>
        <name>Mn(2+)</name>
        <dbReference type="ChEBI" id="CHEBI:29035"/>
        <label>1</label>
    </ligand>
</feature>
<evidence type="ECO:0000256" key="5">
    <source>
        <dbReference type="RuleBase" id="RU003684"/>
    </source>
</evidence>
<dbReference type="InterPro" id="IPR005925">
    <property type="entry name" value="Agmatinase-rel"/>
</dbReference>
<gene>
    <name evidence="6" type="primary">speB</name>
    <name evidence="6" type="ORF">ENM11_03255</name>
</gene>
<dbReference type="PROSITE" id="PS01053">
    <property type="entry name" value="ARGINASE_1"/>
    <property type="match status" value="1"/>
</dbReference>
<name>A0A7C5L9A9_CALS0</name>
<dbReference type="SUPFAM" id="SSF52768">
    <property type="entry name" value="Arginase/deacetylase"/>
    <property type="match status" value="1"/>
</dbReference>
<protein>
    <submittedName>
        <fullName evidence="6">Agmatinase</fullName>
        <ecNumber evidence="6">3.5.3.11</ecNumber>
    </submittedName>
</protein>
<evidence type="ECO:0000256" key="2">
    <source>
        <dbReference type="ARBA" id="ARBA00022723"/>
    </source>
</evidence>
<evidence type="ECO:0000256" key="4">
    <source>
        <dbReference type="PIRSR" id="PIRSR036979-1"/>
    </source>
</evidence>
<dbReference type="EC" id="3.5.3.11" evidence="6"/>
<proteinExistence type="inferred from homology"/>
<dbReference type="GO" id="GO:0033389">
    <property type="term" value="P:putrescine biosynthetic process from arginine, via agmatine"/>
    <property type="evidence" value="ECO:0007669"/>
    <property type="project" value="TreeGrafter"/>
</dbReference>